<sequence>MQILLGALVCLFLATSGNALYCEVCTSFGTSCTGSLQTCKDGNDTCIIAVAENTLVGQTLQTITKGCVSSSICKAGLTSMNFGQGKKIRSSTICCVGEACRTAVPQIPPLISQTNGKQCPACYAVSPSSCNEDEIVECVGSEDSCLDMAVTVTYGNSNFICYMQCSYAFSVVARDRMSGIKVPCFSNCTGILWKYSKPPLQYFILLFLHSSFSATPCPLALAFQPQSLQPISINMLCTFSWSVKSIGLD</sequence>
<accession>A0A803T097</accession>
<evidence type="ECO:0000256" key="4">
    <source>
        <dbReference type="ARBA" id="ARBA00023005"/>
    </source>
</evidence>
<dbReference type="CDD" id="cd23572">
    <property type="entry name" value="TFP_LU_ECD_PINLYP_rpt2"/>
    <property type="match status" value="1"/>
</dbReference>
<keyword evidence="9" id="KW-1185">Reference proteome</keyword>
<gene>
    <name evidence="8" type="primary">LOC100552272</name>
</gene>
<evidence type="ECO:0000313" key="9">
    <source>
        <dbReference type="Proteomes" id="UP000001646"/>
    </source>
</evidence>
<dbReference type="AlphaFoldDB" id="A0A803T097"/>
<dbReference type="Pfam" id="PF00021">
    <property type="entry name" value="UPAR_LY6"/>
    <property type="match status" value="1"/>
</dbReference>
<dbReference type="InterPro" id="IPR016054">
    <property type="entry name" value="LY6_UPA_recep-like"/>
</dbReference>
<evidence type="ECO:0000256" key="5">
    <source>
        <dbReference type="ARBA" id="ARBA00023157"/>
    </source>
</evidence>
<dbReference type="Ensembl" id="ENSACAT00000038247.1">
    <property type="protein sequence ID" value="ENSACAP00000028637.1"/>
    <property type="gene ID" value="ENSACAG00000035908.1"/>
</dbReference>
<proteinExistence type="inferred from homology"/>
<evidence type="ECO:0000259" key="7">
    <source>
        <dbReference type="SMART" id="SM00134"/>
    </source>
</evidence>
<dbReference type="GeneTree" id="ENSGT00940000164395"/>
<protein>
    <recommendedName>
        <fullName evidence="7">UPAR/Ly6 domain-containing protein</fullName>
    </recommendedName>
</protein>
<organism evidence="8 9">
    <name type="scientific">Anolis carolinensis</name>
    <name type="common">Green anole</name>
    <name type="synonym">American chameleon</name>
    <dbReference type="NCBI Taxonomy" id="28377"/>
    <lineage>
        <taxon>Eukaryota</taxon>
        <taxon>Metazoa</taxon>
        <taxon>Chordata</taxon>
        <taxon>Craniata</taxon>
        <taxon>Vertebrata</taxon>
        <taxon>Euteleostomi</taxon>
        <taxon>Lepidosauria</taxon>
        <taxon>Squamata</taxon>
        <taxon>Bifurcata</taxon>
        <taxon>Unidentata</taxon>
        <taxon>Episquamata</taxon>
        <taxon>Toxicofera</taxon>
        <taxon>Iguania</taxon>
        <taxon>Dactyloidae</taxon>
        <taxon>Anolis</taxon>
    </lineage>
</organism>
<dbReference type="SMART" id="SM00134">
    <property type="entry name" value="LU"/>
    <property type="match status" value="1"/>
</dbReference>
<comment type="subcellular location">
    <subcellularLocation>
        <location evidence="1">Secreted</location>
    </subcellularLocation>
</comment>
<comment type="similarity">
    <text evidence="2">Belongs to the CNF-like-inhibitor family.</text>
</comment>
<keyword evidence="4" id="KW-0593">Phospholipase A2 inhibitor</keyword>
<dbReference type="InParanoid" id="A0A803T097"/>
<reference evidence="8" key="1">
    <citation type="submission" date="2009-12" db="EMBL/GenBank/DDBJ databases">
        <title>The Genome Sequence of Anolis carolinensis (Green Anole Lizard).</title>
        <authorList>
            <consortium name="The Genome Sequencing Platform"/>
            <person name="Di Palma F."/>
            <person name="Alfoldi J."/>
            <person name="Heiman D."/>
            <person name="Young S."/>
            <person name="Grabherr M."/>
            <person name="Johnson J."/>
            <person name="Lander E.S."/>
            <person name="Lindblad-Toh K."/>
        </authorList>
    </citation>
    <scope>NUCLEOTIDE SEQUENCE [LARGE SCALE GENOMIC DNA]</scope>
    <source>
        <strain evidence="8">JBL SC #1</strain>
    </source>
</reference>
<keyword evidence="5" id="KW-1015">Disulfide bond</keyword>
<dbReference type="Gene3D" id="2.10.60.10">
    <property type="entry name" value="CD59"/>
    <property type="match status" value="2"/>
</dbReference>
<dbReference type="CDD" id="cd23588">
    <property type="entry name" value="TFP_LU_ECD_PLIG"/>
    <property type="match status" value="1"/>
</dbReference>
<feature type="signal peptide" evidence="6">
    <location>
        <begin position="1"/>
        <end position="19"/>
    </location>
</feature>
<dbReference type="InterPro" id="IPR045860">
    <property type="entry name" value="Snake_toxin-like_sf"/>
</dbReference>
<feature type="chain" id="PRO_5032844631" description="UPAR/Ly6 domain-containing protein" evidence="6">
    <location>
        <begin position="20"/>
        <end position="249"/>
    </location>
</feature>
<dbReference type="PANTHER" id="PTHR20914">
    <property type="entry name" value="LY6/PLAUR DOMAIN-CONTAINING PROTEIN 8"/>
    <property type="match status" value="1"/>
</dbReference>
<dbReference type="GO" id="GO:0005576">
    <property type="term" value="C:extracellular region"/>
    <property type="evidence" value="ECO:0007669"/>
    <property type="project" value="UniProtKB-SubCell"/>
</dbReference>
<dbReference type="GO" id="GO:0019834">
    <property type="term" value="F:phospholipase A2 inhibitor activity"/>
    <property type="evidence" value="ECO:0007669"/>
    <property type="project" value="UniProtKB-KW"/>
</dbReference>
<evidence type="ECO:0000256" key="2">
    <source>
        <dbReference type="ARBA" id="ARBA00006570"/>
    </source>
</evidence>
<evidence type="ECO:0000256" key="3">
    <source>
        <dbReference type="ARBA" id="ARBA00022525"/>
    </source>
</evidence>
<reference evidence="8" key="3">
    <citation type="submission" date="2025-09" db="UniProtKB">
        <authorList>
            <consortium name="Ensembl"/>
        </authorList>
    </citation>
    <scope>IDENTIFICATION</scope>
</reference>
<dbReference type="SUPFAM" id="SSF57302">
    <property type="entry name" value="Snake toxin-like"/>
    <property type="match status" value="1"/>
</dbReference>
<evidence type="ECO:0000256" key="1">
    <source>
        <dbReference type="ARBA" id="ARBA00004613"/>
    </source>
</evidence>
<reference evidence="8" key="2">
    <citation type="submission" date="2025-08" db="UniProtKB">
        <authorList>
            <consortium name="Ensembl"/>
        </authorList>
    </citation>
    <scope>IDENTIFICATION</scope>
</reference>
<name>A0A803T097_ANOCA</name>
<keyword evidence="3" id="KW-0964">Secreted</keyword>
<dbReference type="Proteomes" id="UP000001646">
    <property type="component" value="Unplaced"/>
</dbReference>
<dbReference type="PANTHER" id="PTHR20914:SF30">
    <property type="entry name" value="LY6_PLAUR DOMAIN CONTAINING 9"/>
    <property type="match status" value="1"/>
</dbReference>
<feature type="domain" description="UPAR/Ly6" evidence="7">
    <location>
        <begin position="20"/>
        <end position="115"/>
    </location>
</feature>
<keyword evidence="6" id="KW-0732">Signal</keyword>
<dbReference type="Pfam" id="PF02988">
    <property type="entry name" value="PLA2_inh"/>
    <property type="match status" value="1"/>
</dbReference>
<dbReference type="InterPro" id="IPR004126">
    <property type="entry name" value="PLipase_A2_inh_N"/>
</dbReference>
<dbReference type="InterPro" id="IPR050918">
    <property type="entry name" value="CNF-like_PLA2_Inhibitor"/>
</dbReference>
<evidence type="ECO:0000313" key="8">
    <source>
        <dbReference type="Ensembl" id="ENSACAP00000028637.1"/>
    </source>
</evidence>
<evidence type="ECO:0000256" key="6">
    <source>
        <dbReference type="SAM" id="SignalP"/>
    </source>
</evidence>